<dbReference type="PANTHER" id="PTHR12677:SF59">
    <property type="entry name" value="GOLGI APPARATUS MEMBRANE PROTEIN TVP38-RELATED"/>
    <property type="match status" value="1"/>
</dbReference>
<feature type="transmembrane region" description="Helical" evidence="6">
    <location>
        <begin position="60"/>
        <end position="88"/>
    </location>
</feature>
<keyword evidence="5 6" id="KW-0472">Membrane</keyword>
<keyword evidence="4 6" id="KW-1133">Transmembrane helix</keyword>
<organism evidence="8 9">
    <name type="scientific">Hyphomonas polymorpha PS728</name>
    <dbReference type="NCBI Taxonomy" id="1280954"/>
    <lineage>
        <taxon>Bacteria</taxon>
        <taxon>Pseudomonadati</taxon>
        <taxon>Pseudomonadota</taxon>
        <taxon>Alphaproteobacteria</taxon>
        <taxon>Hyphomonadales</taxon>
        <taxon>Hyphomonadaceae</taxon>
        <taxon>Hyphomonas</taxon>
    </lineage>
</organism>
<dbReference type="AlphaFoldDB" id="A0A062VN12"/>
<feature type="transmembrane region" description="Helical" evidence="6">
    <location>
        <begin position="171"/>
        <end position="189"/>
    </location>
</feature>
<dbReference type="OrthoDB" id="9814092at2"/>
<evidence type="ECO:0000256" key="6">
    <source>
        <dbReference type="RuleBase" id="RU366058"/>
    </source>
</evidence>
<evidence type="ECO:0000256" key="3">
    <source>
        <dbReference type="ARBA" id="ARBA00022692"/>
    </source>
</evidence>
<evidence type="ECO:0000313" key="8">
    <source>
        <dbReference type="EMBL" id="KDA00110.1"/>
    </source>
</evidence>
<dbReference type="Proteomes" id="UP000027100">
    <property type="component" value="Unassembled WGS sequence"/>
</dbReference>
<comment type="caution">
    <text evidence="8">The sequence shown here is derived from an EMBL/GenBank/DDBJ whole genome shotgun (WGS) entry which is preliminary data.</text>
</comment>
<dbReference type="GO" id="GO:0005886">
    <property type="term" value="C:plasma membrane"/>
    <property type="evidence" value="ECO:0007669"/>
    <property type="project" value="UniProtKB-SubCell"/>
</dbReference>
<evidence type="ECO:0000256" key="2">
    <source>
        <dbReference type="ARBA" id="ARBA00022475"/>
    </source>
</evidence>
<dbReference type="STRING" id="1280954.HPO_01812"/>
<evidence type="ECO:0000256" key="1">
    <source>
        <dbReference type="ARBA" id="ARBA00004651"/>
    </source>
</evidence>
<gene>
    <name evidence="8" type="ORF">HPO_01812</name>
</gene>
<accession>A0A062VN12</accession>
<comment type="subcellular location">
    <subcellularLocation>
        <location evidence="1 6">Cell membrane</location>
        <topology evidence="1 6">Multi-pass membrane protein</topology>
    </subcellularLocation>
</comment>
<keyword evidence="2 6" id="KW-1003">Cell membrane</keyword>
<feature type="transmembrane region" description="Helical" evidence="6">
    <location>
        <begin position="94"/>
        <end position="112"/>
    </location>
</feature>
<dbReference type="InterPro" id="IPR015414">
    <property type="entry name" value="TMEM64"/>
</dbReference>
<comment type="similarity">
    <text evidence="6">Belongs to the TVP38/TMEM64 family.</text>
</comment>
<dbReference type="InterPro" id="IPR032816">
    <property type="entry name" value="VTT_dom"/>
</dbReference>
<feature type="transmembrane region" description="Helical" evidence="6">
    <location>
        <begin position="17"/>
        <end position="39"/>
    </location>
</feature>
<keyword evidence="9" id="KW-1185">Reference proteome</keyword>
<evidence type="ECO:0000313" key="9">
    <source>
        <dbReference type="Proteomes" id="UP000027100"/>
    </source>
</evidence>
<feature type="domain" description="VTT" evidence="7">
    <location>
        <begin position="75"/>
        <end position="191"/>
    </location>
</feature>
<keyword evidence="3 6" id="KW-0812">Transmembrane</keyword>
<feature type="transmembrane region" description="Helical" evidence="6">
    <location>
        <begin position="201"/>
        <end position="222"/>
    </location>
</feature>
<sequence>MSETNLPSGAPAASRRAILLGLALLLVIAGVFVAGRAGLLPDADTVTSWMTTLSESPWGLVAVIAVFCLAAFAGIPQFALIATAVAVFGPWYGAGYSWIANMISGALTFWVGRAAGEQAFRRYAGASAQRLSRFVGRNALVTSAIVRNVPTGPFLLVNMAFGVSSAKFRDFWIGMGIGVLPKIALVAFAGRSVLAALQGNLGIAVLTALAAVAVYAGGYVYFRRRAARARQIIATETASPVDSAAEAGD</sequence>
<proteinExistence type="inferred from homology"/>
<dbReference type="EMBL" id="ARYM01000002">
    <property type="protein sequence ID" value="KDA00110.1"/>
    <property type="molecule type" value="Genomic_DNA"/>
</dbReference>
<name>A0A062VN12_9PROT</name>
<protein>
    <recommendedName>
        <fullName evidence="6">TVP38/TMEM64 family membrane protein</fullName>
    </recommendedName>
</protein>
<dbReference type="PANTHER" id="PTHR12677">
    <property type="entry name" value="GOLGI APPARATUS MEMBRANE PROTEIN TVP38-RELATED"/>
    <property type="match status" value="1"/>
</dbReference>
<evidence type="ECO:0000259" key="7">
    <source>
        <dbReference type="Pfam" id="PF09335"/>
    </source>
</evidence>
<evidence type="ECO:0000256" key="5">
    <source>
        <dbReference type="ARBA" id="ARBA00023136"/>
    </source>
</evidence>
<reference evidence="8 9" key="1">
    <citation type="journal article" date="2014" name="Antonie Van Leeuwenhoek">
        <title>Hyphomonas beringensis sp. nov. and Hyphomonas chukchiensis sp. nov., isolated from surface seawater of the Bering Sea and Chukchi Sea.</title>
        <authorList>
            <person name="Li C."/>
            <person name="Lai Q."/>
            <person name="Li G."/>
            <person name="Dong C."/>
            <person name="Wang J."/>
            <person name="Liao Y."/>
            <person name="Shao Z."/>
        </authorList>
    </citation>
    <scope>NUCLEOTIDE SEQUENCE [LARGE SCALE GENOMIC DNA]</scope>
    <source>
        <strain evidence="8 9">PS728</strain>
    </source>
</reference>
<dbReference type="eggNOG" id="COG0398">
    <property type="taxonomic scope" value="Bacteria"/>
</dbReference>
<dbReference type="Pfam" id="PF09335">
    <property type="entry name" value="VTT_dom"/>
    <property type="match status" value="1"/>
</dbReference>
<dbReference type="RefSeq" id="WP_051612171.1">
    <property type="nucleotide sequence ID" value="NZ_ARYM01000002.1"/>
</dbReference>
<dbReference type="PATRIC" id="fig|1280954.3.peg.372"/>
<evidence type="ECO:0000256" key="4">
    <source>
        <dbReference type="ARBA" id="ARBA00022989"/>
    </source>
</evidence>